<dbReference type="InParanoid" id="A0A0V0QN36"/>
<accession>A0A0V0QN36</accession>
<proteinExistence type="predicted"/>
<gene>
    <name evidence="1" type="ORF">PPERSA_04206</name>
</gene>
<organism evidence="1 2">
    <name type="scientific">Pseudocohnilembus persalinus</name>
    <name type="common">Ciliate</name>
    <dbReference type="NCBI Taxonomy" id="266149"/>
    <lineage>
        <taxon>Eukaryota</taxon>
        <taxon>Sar</taxon>
        <taxon>Alveolata</taxon>
        <taxon>Ciliophora</taxon>
        <taxon>Intramacronucleata</taxon>
        <taxon>Oligohymenophorea</taxon>
        <taxon>Scuticociliatia</taxon>
        <taxon>Philasterida</taxon>
        <taxon>Pseudocohnilembidae</taxon>
        <taxon>Pseudocohnilembus</taxon>
    </lineage>
</organism>
<evidence type="ECO:0008006" key="3">
    <source>
        <dbReference type="Google" id="ProtNLM"/>
    </source>
</evidence>
<dbReference type="Proteomes" id="UP000054937">
    <property type="component" value="Unassembled WGS sequence"/>
</dbReference>
<evidence type="ECO:0000313" key="2">
    <source>
        <dbReference type="Proteomes" id="UP000054937"/>
    </source>
</evidence>
<reference evidence="1 2" key="1">
    <citation type="journal article" date="2015" name="Sci. Rep.">
        <title>Genome of the facultative scuticociliatosis pathogen Pseudocohnilembus persalinus provides insight into its virulence through horizontal gene transfer.</title>
        <authorList>
            <person name="Xiong J."/>
            <person name="Wang G."/>
            <person name="Cheng J."/>
            <person name="Tian M."/>
            <person name="Pan X."/>
            <person name="Warren A."/>
            <person name="Jiang C."/>
            <person name="Yuan D."/>
            <person name="Miao W."/>
        </authorList>
    </citation>
    <scope>NUCLEOTIDE SEQUENCE [LARGE SCALE GENOMIC DNA]</scope>
    <source>
        <strain evidence="1">36N120E</strain>
    </source>
</reference>
<keyword evidence="2" id="KW-1185">Reference proteome</keyword>
<dbReference type="EMBL" id="LDAU01000129">
    <property type="protein sequence ID" value="KRX03654.1"/>
    <property type="molecule type" value="Genomic_DNA"/>
</dbReference>
<name>A0A0V0QN36_PSEPJ</name>
<dbReference type="AlphaFoldDB" id="A0A0V0QN36"/>
<protein>
    <recommendedName>
        <fullName evidence="3">SKP1 component dimerisation domain-containing protein</fullName>
    </recommendedName>
</protein>
<dbReference type="InterPro" id="IPR011333">
    <property type="entry name" value="SKP1/BTB/POZ_sf"/>
</dbReference>
<evidence type="ECO:0000313" key="1">
    <source>
        <dbReference type="EMBL" id="KRX03654.1"/>
    </source>
</evidence>
<sequence length="182" mass="21095">MEGNKRQLKSKEGELIEFPEEFGNVCVQFRDANKNEPLSVESISLATLKIIKDFYEAHSYDEKSVQVNMPLQSDKLKEEIDEKSFNVLEPYAGIQNVGKITPLIDAAYYLNLEGFKNACQAALAYEFIIGPTDDDIKNFKEKHNIIITPEEEKEFGEEFEVMFKELNEKKKKEMEEKLKEQK</sequence>
<comment type="caution">
    <text evidence="1">The sequence shown here is derived from an EMBL/GenBank/DDBJ whole genome shotgun (WGS) entry which is preliminary data.</text>
</comment>
<dbReference type="Gene3D" id="3.30.710.10">
    <property type="entry name" value="Potassium Channel Kv1.1, Chain A"/>
    <property type="match status" value="1"/>
</dbReference>